<dbReference type="InterPro" id="IPR011711">
    <property type="entry name" value="GntR_C"/>
</dbReference>
<reference evidence="5" key="1">
    <citation type="submission" date="2019-08" db="EMBL/GenBank/DDBJ databases">
        <authorList>
            <person name="Kucharzyk K."/>
            <person name="Murdoch R.W."/>
            <person name="Higgins S."/>
            <person name="Loffler F."/>
        </authorList>
    </citation>
    <scope>NUCLEOTIDE SEQUENCE</scope>
</reference>
<dbReference type="AlphaFoldDB" id="A0A645JMZ6"/>
<dbReference type="GO" id="GO:0003677">
    <property type="term" value="F:DNA binding"/>
    <property type="evidence" value="ECO:0007669"/>
    <property type="project" value="UniProtKB-KW"/>
</dbReference>
<evidence type="ECO:0000259" key="4">
    <source>
        <dbReference type="Pfam" id="PF07729"/>
    </source>
</evidence>
<evidence type="ECO:0000256" key="2">
    <source>
        <dbReference type="ARBA" id="ARBA00023125"/>
    </source>
</evidence>
<evidence type="ECO:0000256" key="3">
    <source>
        <dbReference type="ARBA" id="ARBA00023163"/>
    </source>
</evidence>
<accession>A0A645JMZ6</accession>
<keyword evidence="1" id="KW-0805">Transcription regulation</keyword>
<keyword evidence="3" id="KW-0804">Transcription</keyword>
<evidence type="ECO:0000313" key="5">
    <source>
        <dbReference type="EMBL" id="MPN65001.1"/>
    </source>
</evidence>
<protein>
    <recommendedName>
        <fullName evidence="4">GntR C-terminal domain-containing protein</fullName>
    </recommendedName>
</protein>
<evidence type="ECO:0000256" key="1">
    <source>
        <dbReference type="ARBA" id="ARBA00023015"/>
    </source>
</evidence>
<dbReference type="EMBL" id="VSSQ01146699">
    <property type="protein sequence ID" value="MPN65001.1"/>
    <property type="molecule type" value="Genomic_DNA"/>
</dbReference>
<dbReference type="Gene3D" id="1.20.120.530">
    <property type="entry name" value="GntR ligand-binding domain-like"/>
    <property type="match status" value="1"/>
</dbReference>
<proteinExistence type="predicted"/>
<organism evidence="5">
    <name type="scientific">bioreactor metagenome</name>
    <dbReference type="NCBI Taxonomy" id="1076179"/>
    <lineage>
        <taxon>unclassified sequences</taxon>
        <taxon>metagenomes</taxon>
        <taxon>ecological metagenomes</taxon>
    </lineage>
</organism>
<dbReference type="InterPro" id="IPR008920">
    <property type="entry name" value="TF_FadR/GntR_C"/>
</dbReference>
<sequence length="68" mass="7750">MFATIIQRIRKANVTWAQRERDSVEEMGAIIEALCAHDPVAARQAMAVHIGNIRKTVESINRKNFDKE</sequence>
<feature type="domain" description="GntR C-terminal" evidence="4">
    <location>
        <begin position="4"/>
        <end position="51"/>
    </location>
</feature>
<dbReference type="Pfam" id="PF07729">
    <property type="entry name" value="FCD"/>
    <property type="match status" value="1"/>
</dbReference>
<comment type="caution">
    <text evidence="5">The sequence shown here is derived from an EMBL/GenBank/DDBJ whole genome shotgun (WGS) entry which is preliminary data.</text>
</comment>
<gene>
    <name evidence="5" type="ORF">SDC9_212780</name>
</gene>
<name>A0A645JMZ6_9ZZZZ</name>
<keyword evidence="2" id="KW-0238">DNA-binding</keyword>
<dbReference type="SUPFAM" id="SSF48008">
    <property type="entry name" value="GntR ligand-binding domain-like"/>
    <property type="match status" value="1"/>
</dbReference>